<sequence length="176" mass="19647">MSQPLNVLIVEDSEADAMLVLRELHRGGFNPIWERVQTAQELSAALNRCSWDVILSDYRLPGFNAPAALEIVKQSHKDIPFILISGIIGEVSAVEMMKAGADDYVMKGNLNRLPEAVRREMRDAQVRAERQQAQAELENQKTSPEIAKVLLPLLLKVRCPNAKVAGWYAKISVRDA</sequence>
<dbReference type="InterPro" id="IPR001789">
    <property type="entry name" value="Sig_transdc_resp-reg_receiver"/>
</dbReference>
<dbReference type="InterPro" id="IPR011006">
    <property type="entry name" value="CheY-like_superfamily"/>
</dbReference>
<dbReference type="PROSITE" id="PS50110">
    <property type="entry name" value="RESPONSE_REGULATORY"/>
    <property type="match status" value="1"/>
</dbReference>
<keyword evidence="1 6" id="KW-0597">Phosphoprotein</keyword>
<evidence type="ECO:0000313" key="9">
    <source>
        <dbReference type="Proteomes" id="UP000660381"/>
    </source>
</evidence>
<keyword evidence="9" id="KW-1185">Reference proteome</keyword>
<evidence type="ECO:0000256" key="3">
    <source>
        <dbReference type="ARBA" id="ARBA00023015"/>
    </source>
</evidence>
<organism evidence="8 9">
    <name type="scientific">Anabaena catenula FACHB-362</name>
    <dbReference type="NCBI Taxonomy" id="2692877"/>
    <lineage>
        <taxon>Bacteria</taxon>
        <taxon>Bacillati</taxon>
        <taxon>Cyanobacteriota</taxon>
        <taxon>Cyanophyceae</taxon>
        <taxon>Nostocales</taxon>
        <taxon>Nostocaceae</taxon>
        <taxon>Anabaena</taxon>
    </lineage>
</organism>
<dbReference type="CDD" id="cd00156">
    <property type="entry name" value="REC"/>
    <property type="match status" value="1"/>
</dbReference>
<feature type="modified residue" description="4-aspartylphosphate" evidence="6">
    <location>
        <position position="57"/>
    </location>
</feature>
<dbReference type="InterPro" id="IPR039420">
    <property type="entry name" value="WalR-like"/>
</dbReference>
<evidence type="ECO:0000256" key="6">
    <source>
        <dbReference type="PROSITE-ProRule" id="PRU00169"/>
    </source>
</evidence>
<comment type="caution">
    <text evidence="8">The sequence shown here is derived from an EMBL/GenBank/DDBJ whole genome shotgun (WGS) entry which is preliminary data.</text>
</comment>
<proteinExistence type="predicted"/>
<gene>
    <name evidence="8" type="ORF">H6G68_26025</name>
</gene>
<dbReference type="RefSeq" id="WP_190909235.1">
    <property type="nucleotide sequence ID" value="NZ_JACJTQ010000082.1"/>
</dbReference>
<protein>
    <submittedName>
        <fullName evidence="8">Response regulator</fullName>
    </submittedName>
</protein>
<keyword evidence="3" id="KW-0805">Transcription regulation</keyword>
<accession>A0ABR8JBM6</accession>
<evidence type="ECO:0000256" key="2">
    <source>
        <dbReference type="ARBA" id="ARBA00023012"/>
    </source>
</evidence>
<evidence type="ECO:0000313" key="8">
    <source>
        <dbReference type="EMBL" id="MBD2695144.1"/>
    </source>
</evidence>
<evidence type="ECO:0000256" key="5">
    <source>
        <dbReference type="ARBA" id="ARBA00023163"/>
    </source>
</evidence>
<dbReference type="SMART" id="SM00448">
    <property type="entry name" value="REC"/>
    <property type="match status" value="1"/>
</dbReference>
<dbReference type="Pfam" id="PF00072">
    <property type="entry name" value="Response_reg"/>
    <property type="match status" value="1"/>
</dbReference>
<keyword evidence="4" id="KW-0238">DNA-binding</keyword>
<dbReference type="SUPFAM" id="SSF52172">
    <property type="entry name" value="CheY-like"/>
    <property type="match status" value="1"/>
</dbReference>
<dbReference type="PANTHER" id="PTHR48111">
    <property type="entry name" value="REGULATOR OF RPOS"/>
    <property type="match status" value="1"/>
</dbReference>
<dbReference type="Gene3D" id="3.40.50.2300">
    <property type="match status" value="1"/>
</dbReference>
<evidence type="ECO:0000256" key="1">
    <source>
        <dbReference type="ARBA" id="ARBA00022553"/>
    </source>
</evidence>
<feature type="domain" description="Response regulatory" evidence="7">
    <location>
        <begin position="6"/>
        <end position="122"/>
    </location>
</feature>
<keyword evidence="2" id="KW-0902">Two-component regulatory system</keyword>
<keyword evidence="5" id="KW-0804">Transcription</keyword>
<dbReference type="Proteomes" id="UP000660381">
    <property type="component" value="Unassembled WGS sequence"/>
</dbReference>
<evidence type="ECO:0000259" key="7">
    <source>
        <dbReference type="PROSITE" id="PS50110"/>
    </source>
</evidence>
<dbReference type="PANTHER" id="PTHR48111:SF1">
    <property type="entry name" value="TWO-COMPONENT RESPONSE REGULATOR ORR33"/>
    <property type="match status" value="1"/>
</dbReference>
<feature type="non-terminal residue" evidence="8">
    <location>
        <position position="176"/>
    </location>
</feature>
<evidence type="ECO:0000256" key="4">
    <source>
        <dbReference type="ARBA" id="ARBA00023125"/>
    </source>
</evidence>
<dbReference type="EMBL" id="JACJTQ010000082">
    <property type="protein sequence ID" value="MBD2695144.1"/>
    <property type="molecule type" value="Genomic_DNA"/>
</dbReference>
<name>A0ABR8JBM6_9NOST</name>
<reference evidence="8 9" key="1">
    <citation type="journal article" date="2020" name="ISME J.">
        <title>Comparative genomics reveals insights into cyanobacterial evolution and habitat adaptation.</title>
        <authorList>
            <person name="Chen M.Y."/>
            <person name="Teng W.K."/>
            <person name="Zhao L."/>
            <person name="Hu C.X."/>
            <person name="Zhou Y.K."/>
            <person name="Han B.P."/>
            <person name="Song L.R."/>
            <person name="Shu W.S."/>
        </authorList>
    </citation>
    <scope>NUCLEOTIDE SEQUENCE [LARGE SCALE GENOMIC DNA]</scope>
    <source>
        <strain evidence="8 9">FACHB-362</strain>
    </source>
</reference>